<evidence type="ECO:0000256" key="3">
    <source>
        <dbReference type="ARBA" id="ARBA00022471"/>
    </source>
</evidence>
<organism evidence="7 8">
    <name type="scientific">Kalanchoe fedtschenkoi</name>
    <name type="common">Lavender scallops</name>
    <name type="synonym">South American air plant</name>
    <dbReference type="NCBI Taxonomy" id="63787"/>
    <lineage>
        <taxon>Eukaryota</taxon>
        <taxon>Viridiplantae</taxon>
        <taxon>Streptophyta</taxon>
        <taxon>Embryophyta</taxon>
        <taxon>Tracheophyta</taxon>
        <taxon>Spermatophyta</taxon>
        <taxon>Magnoliopsida</taxon>
        <taxon>eudicotyledons</taxon>
        <taxon>Gunneridae</taxon>
        <taxon>Pentapetalae</taxon>
        <taxon>Saxifragales</taxon>
        <taxon>Crassulaceae</taxon>
        <taxon>Kalanchoe</taxon>
    </lineage>
</organism>
<comment type="similarity">
    <text evidence="2 6">Belongs to the plant self-incompatibility (S1) protein family.</text>
</comment>
<dbReference type="OMA" id="ERDSFIC"/>
<evidence type="ECO:0000256" key="5">
    <source>
        <dbReference type="ARBA" id="ARBA00022729"/>
    </source>
</evidence>
<proteinExistence type="inferred from homology"/>
<feature type="chain" id="PRO_5029930974" description="S-protein homolog" evidence="6">
    <location>
        <begin position="30"/>
        <end position="151"/>
    </location>
</feature>
<dbReference type="GO" id="GO:0005576">
    <property type="term" value="C:extracellular region"/>
    <property type="evidence" value="ECO:0007669"/>
    <property type="project" value="UniProtKB-SubCell"/>
</dbReference>
<evidence type="ECO:0000313" key="8">
    <source>
        <dbReference type="Proteomes" id="UP000594263"/>
    </source>
</evidence>
<dbReference type="AlphaFoldDB" id="A0A7N0TNZ1"/>
<dbReference type="PANTHER" id="PTHR31232:SF149">
    <property type="entry name" value="S-PROTEIN HOMOLOG"/>
    <property type="match status" value="1"/>
</dbReference>
<keyword evidence="3 6" id="KW-0713">Self-incompatibility</keyword>
<name>A0A7N0TNZ1_KALFE</name>
<evidence type="ECO:0000256" key="4">
    <source>
        <dbReference type="ARBA" id="ARBA00022525"/>
    </source>
</evidence>
<dbReference type="EnsemblPlants" id="Kaladp0040s0456.1.v1.1">
    <property type="protein sequence ID" value="Kaladp0040s0456.1.v1.1.CDS.1"/>
    <property type="gene ID" value="Kaladp0040s0456.v1.1"/>
</dbReference>
<protein>
    <recommendedName>
        <fullName evidence="6">S-protein homolog</fullName>
    </recommendedName>
</protein>
<keyword evidence="5 6" id="KW-0732">Signal</keyword>
<evidence type="ECO:0000256" key="2">
    <source>
        <dbReference type="ARBA" id="ARBA00005581"/>
    </source>
</evidence>
<keyword evidence="8" id="KW-1185">Reference proteome</keyword>
<evidence type="ECO:0000313" key="7">
    <source>
        <dbReference type="EnsemblPlants" id="Kaladp0040s0456.1.v1.1.CDS.1"/>
    </source>
</evidence>
<reference evidence="7" key="1">
    <citation type="submission" date="2021-01" db="UniProtKB">
        <authorList>
            <consortium name="EnsemblPlants"/>
        </authorList>
    </citation>
    <scope>IDENTIFICATION</scope>
</reference>
<dbReference type="Proteomes" id="UP000594263">
    <property type="component" value="Unplaced"/>
</dbReference>
<keyword evidence="4 6" id="KW-0964">Secreted</keyword>
<evidence type="ECO:0000256" key="6">
    <source>
        <dbReference type="RuleBase" id="RU367044"/>
    </source>
</evidence>
<accession>A0A7N0TNZ1</accession>
<comment type="subcellular location">
    <subcellularLocation>
        <location evidence="1 6">Secreted</location>
    </subcellularLocation>
</comment>
<dbReference type="GO" id="GO:0060320">
    <property type="term" value="P:rejection of self pollen"/>
    <property type="evidence" value="ECO:0007669"/>
    <property type="project" value="UniProtKB-KW"/>
</dbReference>
<sequence>MNSKGVALGAFTAIISVVVLLLGADSSQACKGSYPRYTVEIFNNMGTGMNVRCKSKDDDLGIHYVAPAQSYYFSFKPNIWFTTLFYCSVNWNGRTEYFDAFNIDRGDLVFCLKQGCLCTWRLTPDGPCFYTYDRCLPWKPKLLASMVKHER</sequence>
<dbReference type="Pfam" id="PF05938">
    <property type="entry name" value="Self-incomp_S1"/>
    <property type="match status" value="1"/>
</dbReference>
<feature type="signal peptide" evidence="6">
    <location>
        <begin position="1"/>
        <end position="29"/>
    </location>
</feature>
<dbReference type="Gramene" id="Kaladp0040s0456.1.v1.1">
    <property type="protein sequence ID" value="Kaladp0040s0456.1.v1.1.CDS.1"/>
    <property type="gene ID" value="Kaladp0040s0456.v1.1"/>
</dbReference>
<dbReference type="InterPro" id="IPR010264">
    <property type="entry name" value="Self-incomp_S1"/>
</dbReference>
<evidence type="ECO:0000256" key="1">
    <source>
        <dbReference type="ARBA" id="ARBA00004613"/>
    </source>
</evidence>
<dbReference type="PANTHER" id="PTHR31232">
    <property type="match status" value="1"/>
</dbReference>